<gene>
    <name evidence="7" type="ORF">g.600</name>
</gene>
<dbReference type="Pfam" id="PF00007">
    <property type="entry name" value="Cys_knot"/>
    <property type="match status" value="1"/>
</dbReference>
<accession>A0A1B6K2X5</accession>
<dbReference type="Gene3D" id="2.10.90.10">
    <property type="entry name" value="Cystine-knot cytokines"/>
    <property type="match status" value="1"/>
</dbReference>
<reference evidence="7" key="1">
    <citation type="submission" date="2015-11" db="EMBL/GenBank/DDBJ databases">
        <title>De novo transcriptome assembly of four potential Pierce s Disease insect vectors from Arizona vineyards.</title>
        <authorList>
            <person name="Tassone E.E."/>
        </authorList>
    </citation>
    <scope>NUCLEOTIDE SEQUENCE</scope>
</reference>
<dbReference type="EMBL" id="GECU01001897">
    <property type="protein sequence ID" value="JAT05810.1"/>
    <property type="molecule type" value="Transcribed_RNA"/>
</dbReference>
<sequence length="142" mass="16450">MWLTLCSLVLALALPHIQAMHMIDPQSTLDCHRRLYSYTVTQRDSQGRTCRDTINVMSCWGRCDSNEISDWRFPYKRSYHPVCLHDSRELTTTILRNCDPDVEPGTERYQFLQALSCRCLVCKSSEASCEGLRNWKLVSDQA</sequence>
<keyword evidence="5" id="KW-0732">Signal</keyword>
<dbReference type="CDD" id="cd00069">
    <property type="entry name" value="GHB_like"/>
    <property type="match status" value="1"/>
</dbReference>
<comment type="similarity">
    <text evidence="2">Belongs to the glycoprotein hormones subunit beta family.</text>
</comment>
<evidence type="ECO:0000259" key="6">
    <source>
        <dbReference type="Pfam" id="PF00007"/>
    </source>
</evidence>
<dbReference type="AlphaFoldDB" id="A0A1B6K2X5"/>
<dbReference type="InterPro" id="IPR006208">
    <property type="entry name" value="Glyco_hormone_CN"/>
</dbReference>
<proteinExistence type="inferred from homology"/>
<protein>
    <recommendedName>
        <fullName evidence="6">Glycoprotein hormone subunit beta domain-containing protein</fullName>
    </recommendedName>
</protein>
<dbReference type="InterPro" id="IPR029034">
    <property type="entry name" value="Cystine-knot_cytokine"/>
</dbReference>
<organism evidence="7">
    <name type="scientific">Homalodisca liturata</name>
    <dbReference type="NCBI Taxonomy" id="320908"/>
    <lineage>
        <taxon>Eukaryota</taxon>
        <taxon>Metazoa</taxon>
        <taxon>Ecdysozoa</taxon>
        <taxon>Arthropoda</taxon>
        <taxon>Hexapoda</taxon>
        <taxon>Insecta</taxon>
        <taxon>Pterygota</taxon>
        <taxon>Neoptera</taxon>
        <taxon>Paraneoptera</taxon>
        <taxon>Hemiptera</taxon>
        <taxon>Auchenorrhyncha</taxon>
        <taxon>Membracoidea</taxon>
        <taxon>Cicadellidae</taxon>
        <taxon>Cicadellinae</taxon>
        <taxon>Proconiini</taxon>
        <taxon>Homalodisca</taxon>
    </lineage>
</organism>
<evidence type="ECO:0000256" key="3">
    <source>
        <dbReference type="ARBA" id="ARBA00022525"/>
    </source>
</evidence>
<dbReference type="GO" id="GO:0007186">
    <property type="term" value="P:G protein-coupled receptor signaling pathway"/>
    <property type="evidence" value="ECO:0007669"/>
    <property type="project" value="TreeGrafter"/>
</dbReference>
<evidence type="ECO:0000256" key="5">
    <source>
        <dbReference type="SAM" id="SignalP"/>
    </source>
</evidence>
<keyword evidence="4" id="KW-1015">Disulfide bond</keyword>
<evidence type="ECO:0000256" key="4">
    <source>
        <dbReference type="ARBA" id="ARBA00023157"/>
    </source>
</evidence>
<dbReference type="PANTHER" id="PTHR11515">
    <property type="entry name" value="GLYCOPROTEIN HORMONE BETA CHAIN"/>
    <property type="match status" value="1"/>
</dbReference>
<dbReference type="GO" id="GO:0005737">
    <property type="term" value="C:cytoplasm"/>
    <property type="evidence" value="ECO:0007669"/>
    <property type="project" value="TreeGrafter"/>
</dbReference>
<name>A0A1B6K2X5_9HEMI</name>
<evidence type="ECO:0000313" key="7">
    <source>
        <dbReference type="EMBL" id="JAT05810.1"/>
    </source>
</evidence>
<feature type="chain" id="PRO_5008586243" description="Glycoprotein hormone subunit beta domain-containing protein" evidence="5">
    <location>
        <begin position="20"/>
        <end position="142"/>
    </location>
</feature>
<feature type="domain" description="Glycoprotein hormone subunit beta" evidence="6">
    <location>
        <begin position="47"/>
        <end position="132"/>
    </location>
</feature>
<evidence type="ECO:0000256" key="1">
    <source>
        <dbReference type="ARBA" id="ARBA00004613"/>
    </source>
</evidence>
<dbReference type="InterPro" id="IPR001545">
    <property type="entry name" value="Gonadotropin_bsu"/>
</dbReference>
<comment type="subcellular location">
    <subcellularLocation>
        <location evidence="1">Secreted</location>
    </subcellularLocation>
</comment>
<dbReference type="GO" id="GO:0005179">
    <property type="term" value="F:hormone activity"/>
    <property type="evidence" value="ECO:0007669"/>
    <property type="project" value="InterPro"/>
</dbReference>
<keyword evidence="3" id="KW-0964">Secreted</keyword>
<feature type="signal peptide" evidence="5">
    <location>
        <begin position="1"/>
        <end position="19"/>
    </location>
</feature>
<dbReference type="SUPFAM" id="SSF57501">
    <property type="entry name" value="Cystine-knot cytokines"/>
    <property type="match status" value="1"/>
</dbReference>
<evidence type="ECO:0000256" key="2">
    <source>
        <dbReference type="ARBA" id="ARBA00006552"/>
    </source>
</evidence>
<dbReference type="PANTHER" id="PTHR11515:SF13">
    <property type="entry name" value="GLYCOPROTEIN HORMONE BETA 5, ISOFORM A"/>
    <property type="match status" value="1"/>
</dbReference>
<dbReference type="GO" id="GO:0005615">
    <property type="term" value="C:extracellular space"/>
    <property type="evidence" value="ECO:0007669"/>
    <property type="project" value="TreeGrafter"/>
</dbReference>